<evidence type="ECO:0000256" key="4">
    <source>
        <dbReference type="ARBA" id="ARBA00022490"/>
    </source>
</evidence>
<keyword evidence="7" id="KW-0677">Repeat</keyword>
<keyword evidence="11" id="KW-0072">Autophagy</keyword>
<protein>
    <recommendedName>
        <fullName evidence="3">Serine/threonine-protein kinase ULK3</fullName>
        <ecNumber evidence="2">2.7.11.1</ecNumber>
    </recommendedName>
    <alternativeName>
        <fullName evidence="12">Unc-51-like kinase 3</fullName>
    </alternativeName>
</protein>
<dbReference type="GO" id="GO:0061709">
    <property type="term" value="P:reticulophagy"/>
    <property type="evidence" value="ECO:0007669"/>
    <property type="project" value="TreeGrafter"/>
</dbReference>
<reference evidence="17" key="1">
    <citation type="submission" date="2025-08" db="UniProtKB">
        <authorList>
            <consortium name="Ensembl"/>
        </authorList>
    </citation>
    <scope>IDENTIFICATION</scope>
</reference>
<feature type="domain" description="Protein kinase" evidence="16">
    <location>
        <begin position="15"/>
        <end position="268"/>
    </location>
</feature>
<dbReference type="Proteomes" id="UP000261560">
    <property type="component" value="Unplaced"/>
</dbReference>
<dbReference type="PaxDb" id="30732-ENSOMEP00000032002"/>
<dbReference type="Pfam" id="PF04212">
    <property type="entry name" value="MIT"/>
    <property type="match status" value="2"/>
</dbReference>
<comment type="subcellular location">
    <subcellularLocation>
        <location evidence="1">Cytoplasm</location>
    </subcellularLocation>
</comment>
<proteinExistence type="predicted"/>
<dbReference type="FunFam" id="1.20.58.80:FF:000010">
    <property type="entry name" value="serine/threonine-protein kinase ULK3 isoform X1"/>
    <property type="match status" value="1"/>
</dbReference>
<dbReference type="InterPro" id="IPR000719">
    <property type="entry name" value="Prot_kinase_dom"/>
</dbReference>
<dbReference type="InterPro" id="IPR045269">
    <property type="entry name" value="Atg1-like"/>
</dbReference>
<dbReference type="InterPro" id="IPR011009">
    <property type="entry name" value="Kinase-like_dom_sf"/>
</dbReference>
<dbReference type="SUPFAM" id="SSF116846">
    <property type="entry name" value="MIT domain"/>
    <property type="match status" value="2"/>
</dbReference>
<evidence type="ECO:0000256" key="5">
    <source>
        <dbReference type="ARBA" id="ARBA00022527"/>
    </source>
</evidence>
<keyword evidence="6" id="KW-0808">Transferase</keyword>
<keyword evidence="8 15" id="KW-0547">Nucleotide-binding</keyword>
<keyword evidence="18" id="KW-1185">Reference proteome</keyword>
<dbReference type="InterPro" id="IPR017441">
    <property type="entry name" value="Protein_kinase_ATP_BS"/>
</dbReference>
<dbReference type="SUPFAM" id="SSF56112">
    <property type="entry name" value="Protein kinase-like (PK-like)"/>
    <property type="match status" value="1"/>
</dbReference>
<dbReference type="FunFam" id="1.10.510.10:FF:000241">
    <property type="entry name" value="Putative serine/threonine-protein kinase ULK3"/>
    <property type="match status" value="1"/>
</dbReference>
<dbReference type="PROSITE" id="PS00107">
    <property type="entry name" value="PROTEIN_KINASE_ATP"/>
    <property type="match status" value="1"/>
</dbReference>
<dbReference type="GO" id="GO:0010506">
    <property type="term" value="P:regulation of autophagy"/>
    <property type="evidence" value="ECO:0007669"/>
    <property type="project" value="InterPro"/>
</dbReference>
<dbReference type="InterPro" id="IPR008271">
    <property type="entry name" value="Ser/Thr_kinase_AS"/>
</dbReference>
<evidence type="ECO:0000256" key="14">
    <source>
        <dbReference type="ARBA" id="ARBA00048679"/>
    </source>
</evidence>
<dbReference type="CDD" id="cd02684">
    <property type="entry name" value="MIT_2"/>
    <property type="match status" value="1"/>
</dbReference>
<dbReference type="SMART" id="SM00745">
    <property type="entry name" value="MIT"/>
    <property type="match status" value="2"/>
</dbReference>
<dbReference type="FunFam" id="3.30.200.20:FF:000238">
    <property type="entry name" value="Putative serine/threonine-protein kinase ULK3"/>
    <property type="match status" value="1"/>
</dbReference>
<dbReference type="GO" id="GO:0042594">
    <property type="term" value="P:response to starvation"/>
    <property type="evidence" value="ECO:0007669"/>
    <property type="project" value="TreeGrafter"/>
</dbReference>
<dbReference type="SMART" id="SM00220">
    <property type="entry name" value="S_TKc"/>
    <property type="match status" value="1"/>
</dbReference>
<keyword evidence="9" id="KW-0418">Kinase</keyword>
<dbReference type="GeneID" id="112160458"/>
<dbReference type="PANTHER" id="PTHR24348">
    <property type="entry name" value="SERINE/THREONINE-PROTEIN KINASE UNC-51-RELATED"/>
    <property type="match status" value="1"/>
</dbReference>
<evidence type="ECO:0000256" key="15">
    <source>
        <dbReference type="PROSITE-ProRule" id="PRU10141"/>
    </source>
</evidence>
<evidence type="ECO:0000256" key="9">
    <source>
        <dbReference type="ARBA" id="ARBA00022777"/>
    </source>
</evidence>
<evidence type="ECO:0000256" key="2">
    <source>
        <dbReference type="ARBA" id="ARBA00012513"/>
    </source>
</evidence>
<dbReference type="STRING" id="30732.ENSOMEP00000032002"/>
<dbReference type="RefSeq" id="XP_024150738.1">
    <property type="nucleotide sequence ID" value="XM_024294970.2"/>
</dbReference>
<dbReference type="GO" id="GO:0000045">
    <property type="term" value="P:autophagosome assembly"/>
    <property type="evidence" value="ECO:0007669"/>
    <property type="project" value="TreeGrafter"/>
</dbReference>
<sequence>MASTSGFAPPKLADFILTERLGSGTYATVYKAYRKGNSREVVAVKVVGKKTLNKASTENLLTEIEILKTVRHPHIVQLKDFQWDADNIYLILEWCSGGDLSRFIRSRRILPESVARRFLQQIACALQFLHERNISHLDLKPQNILLSGCVLKLADFGFAQYMSPWDEKSVLRGSPLYMAPEMVCRRQYDSRVDLWSVGVILYEALFGRAPFASKSFAELEEKIRSDQPIELPPGAKVSKDCRDLLLRLLERNPDARITFAEFFTHPFVDMEHMPSADSIEKAKELVVQAVQKDQDGERSSALSLYCSSLEHFVPAIYYETDRQRKEALRQKVKQYVSRAEELKALLASDNKRSVEEARSARDVLREMSQDQPRVVAALNLASTAIAKEESRSDDCEALDMYQQCLGELLLALAAEPQGRRKELLHSEIKTLMARAEYLKKHIKMQETQQDVSLDRESFADSIRGLKHQPSSGSAGHPAGRDSVSEQLRAVLGPLIKILSENANALPTHKTEFIGGGSAIGLMLDNQSSDNILFPAGNFWGIMNSKRGMEQGHENLQRLLSFHEECSFLSCCCFNKKHKLKSAIAAGADPSAAALD</sequence>
<evidence type="ECO:0000256" key="8">
    <source>
        <dbReference type="ARBA" id="ARBA00022741"/>
    </source>
</evidence>
<name>A0A3B3DPF6_ORYME</name>
<keyword evidence="10 15" id="KW-0067">ATP-binding</keyword>
<comment type="catalytic activity">
    <reaction evidence="14">
        <text>L-seryl-[protein] + ATP = O-phospho-L-seryl-[protein] + ADP + H(+)</text>
        <dbReference type="Rhea" id="RHEA:17989"/>
        <dbReference type="Rhea" id="RHEA-COMP:9863"/>
        <dbReference type="Rhea" id="RHEA-COMP:11604"/>
        <dbReference type="ChEBI" id="CHEBI:15378"/>
        <dbReference type="ChEBI" id="CHEBI:29999"/>
        <dbReference type="ChEBI" id="CHEBI:30616"/>
        <dbReference type="ChEBI" id="CHEBI:83421"/>
        <dbReference type="ChEBI" id="CHEBI:456216"/>
        <dbReference type="EC" id="2.7.11.1"/>
    </reaction>
</comment>
<dbReference type="GO" id="GO:0004674">
    <property type="term" value="F:protein serine/threonine kinase activity"/>
    <property type="evidence" value="ECO:0007669"/>
    <property type="project" value="UniProtKB-KW"/>
</dbReference>
<dbReference type="EC" id="2.7.11.1" evidence="2"/>
<dbReference type="PANTHER" id="PTHR24348:SF65">
    <property type="entry name" value="SERINE_THREONINE-PROTEIN KINASE ULK3"/>
    <property type="match status" value="1"/>
</dbReference>
<evidence type="ECO:0000256" key="7">
    <source>
        <dbReference type="ARBA" id="ARBA00022737"/>
    </source>
</evidence>
<dbReference type="Gene3D" id="1.20.58.80">
    <property type="entry name" value="Phosphotransferase system, lactose/cellobiose-type IIA subunit"/>
    <property type="match status" value="2"/>
</dbReference>
<dbReference type="GO" id="GO:0005524">
    <property type="term" value="F:ATP binding"/>
    <property type="evidence" value="ECO:0007669"/>
    <property type="project" value="UniProtKB-UniRule"/>
</dbReference>
<dbReference type="CDD" id="cd14121">
    <property type="entry name" value="STKc_ULK3"/>
    <property type="match status" value="1"/>
</dbReference>
<dbReference type="GO" id="GO:0005829">
    <property type="term" value="C:cytosol"/>
    <property type="evidence" value="ECO:0007669"/>
    <property type="project" value="TreeGrafter"/>
</dbReference>
<evidence type="ECO:0000256" key="1">
    <source>
        <dbReference type="ARBA" id="ARBA00004496"/>
    </source>
</evidence>
<dbReference type="InterPro" id="IPR036181">
    <property type="entry name" value="MIT_dom_sf"/>
</dbReference>
<organism evidence="17 18">
    <name type="scientific">Oryzias melastigma</name>
    <name type="common">Marine medaka</name>
    <dbReference type="NCBI Taxonomy" id="30732"/>
    <lineage>
        <taxon>Eukaryota</taxon>
        <taxon>Metazoa</taxon>
        <taxon>Chordata</taxon>
        <taxon>Craniata</taxon>
        <taxon>Vertebrata</taxon>
        <taxon>Euteleostomi</taxon>
        <taxon>Actinopterygii</taxon>
        <taxon>Neopterygii</taxon>
        <taxon>Teleostei</taxon>
        <taxon>Neoteleostei</taxon>
        <taxon>Acanthomorphata</taxon>
        <taxon>Ovalentaria</taxon>
        <taxon>Atherinomorphae</taxon>
        <taxon>Beloniformes</taxon>
        <taxon>Adrianichthyidae</taxon>
        <taxon>Oryziinae</taxon>
        <taxon>Oryzias</taxon>
    </lineage>
</organism>
<dbReference type="AlphaFoldDB" id="A0A3B3DPF6"/>
<dbReference type="OrthoDB" id="346907at2759"/>
<evidence type="ECO:0000256" key="11">
    <source>
        <dbReference type="ARBA" id="ARBA00023006"/>
    </source>
</evidence>
<accession>A0A3B3DPF6</accession>
<evidence type="ECO:0000259" key="16">
    <source>
        <dbReference type="PROSITE" id="PS50011"/>
    </source>
</evidence>
<dbReference type="FunFam" id="1.20.58.80:FF:000008">
    <property type="entry name" value="serine/threonine-protein kinase ULK3 isoform X1"/>
    <property type="match status" value="1"/>
</dbReference>
<evidence type="ECO:0000256" key="6">
    <source>
        <dbReference type="ARBA" id="ARBA00022679"/>
    </source>
</evidence>
<reference evidence="17" key="2">
    <citation type="submission" date="2025-09" db="UniProtKB">
        <authorList>
            <consortium name="Ensembl"/>
        </authorList>
    </citation>
    <scope>IDENTIFICATION</scope>
</reference>
<keyword evidence="5" id="KW-0723">Serine/threonine-protein kinase</keyword>
<evidence type="ECO:0000256" key="10">
    <source>
        <dbReference type="ARBA" id="ARBA00022840"/>
    </source>
</evidence>
<comment type="catalytic activity">
    <reaction evidence="13">
        <text>L-threonyl-[protein] + ATP = O-phospho-L-threonyl-[protein] + ADP + H(+)</text>
        <dbReference type="Rhea" id="RHEA:46608"/>
        <dbReference type="Rhea" id="RHEA-COMP:11060"/>
        <dbReference type="Rhea" id="RHEA-COMP:11605"/>
        <dbReference type="ChEBI" id="CHEBI:15378"/>
        <dbReference type="ChEBI" id="CHEBI:30013"/>
        <dbReference type="ChEBI" id="CHEBI:30616"/>
        <dbReference type="ChEBI" id="CHEBI:61977"/>
        <dbReference type="ChEBI" id="CHEBI:456216"/>
        <dbReference type="EC" id="2.7.11.1"/>
    </reaction>
</comment>
<dbReference type="GO" id="GO:0034045">
    <property type="term" value="C:phagophore assembly site membrane"/>
    <property type="evidence" value="ECO:0007669"/>
    <property type="project" value="TreeGrafter"/>
</dbReference>
<evidence type="ECO:0000313" key="17">
    <source>
        <dbReference type="Ensembl" id="ENSOMEP00000032002.1"/>
    </source>
</evidence>
<evidence type="ECO:0000256" key="13">
    <source>
        <dbReference type="ARBA" id="ARBA00047899"/>
    </source>
</evidence>
<dbReference type="GO" id="GO:0005776">
    <property type="term" value="C:autophagosome"/>
    <property type="evidence" value="ECO:0007669"/>
    <property type="project" value="TreeGrafter"/>
</dbReference>
<dbReference type="InterPro" id="IPR007330">
    <property type="entry name" value="MIT_dom"/>
</dbReference>
<evidence type="ECO:0000256" key="12">
    <source>
        <dbReference type="ARBA" id="ARBA00032242"/>
    </source>
</evidence>
<feature type="binding site" evidence="15">
    <location>
        <position position="49"/>
    </location>
    <ligand>
        <name>ATP</name>
        <dbReference type="ChEBI" id="CHEBI:30616"/>
    </ligand>
</feature>
<keyword evidence="4" id="KW-0963">Cytoplasm</keyword>
<dbReference type="Gene3D" id="3.30.200.20">
    <property type="entry name" value="Phosphorylase Kinase, domain 1"/>
    <property type="match status" value="1"/>
</dbReference>
<dbReference type="Ensembl" id="ENSOMET00000023782.1">
    <property type="protein sequence ID" value="ENSOMEP00000032002.1"/>
    <property type="gene ID" value="ENSOMEG00000017215.1"/>
</dbReference>
<dbReference type="GeneTree" id="ENSGT00940000157689"/>
<evidence type="ECO:0000313" key="18">
    <source>
        <dbReference type="Proteomes" id="UP000261560"/>
    </source>
</evidence>
<dbReference type="GO" id="GO:0034727">
    <property type="term" value="P:piecemeal microautophagy of the nucleus"/>
    <property type="evidence" value="ECO:0007669"/>
    <property type="project" value="TreeGrafter"/>
</dbReference>
<evidence type="ECO:0000256" key="3">
    <source>
        <dbReference type="ARBA" id="ARBA00021644"/>
    </source>
</evidence>
<dbReference type="PROSITE" id="PS50011">
    <property type="entry name" value="PROTEIN_KINASE_DOM"/>
    <property type="match status" value="1"/>
</dbReference>
<dbReference type="PROSITE" id="PS00108">
    <property type="entry name" value="PROTEIN_KINASE_ST"/>
    <property type="match status" value="1"/>
</dbReference>
<dbReference type="Gene3D" id="1.10.510.10">
    <property type="entry name" value="Transferase(Phosphotransferase) domain 1"/>
    <property type="match status" value="1"/>
</dbReference>
<dbReference type="GO" id="GO:0000422">
    <property type="term" value="P:autophagy of mitochondrion"/>
    <property type="evidence" value="ECO:0007669"/>
    <property type="project" value="TreeGrafter"/>
</dbReference>
<dbReference type="Pfam" id="PF00069">
    <property type="entry name" value="Pkinase"/>
    <property type="match status" value="1"/>
</dbReference>